<evidence type="ECO:0000313" key="3">
    <source>
        <dbReference type="Proteomes" id="UP000230069"/>
    </source>
</evidence>
<evidence type="ECO:0000313" key="2">
    <source>
        <dbReference type="EMBL" id="PIA54801.1"/>
    </source>
</evidence>
<dbReference type="Proteomes" id="UP000230069">
    <property type="component" value="Unassembled WGS sequence"/>
</dbReference>
<reference evidence="2 3" key="1">
    <citation type="submission" date="2017-09" db="EMBL/GenBank/DDBJ databases">
        <title>WGS assembly of Aquilegia coerulea Goldsmith.</title>
        <authorList>
            <person name="Hodges S."/>
            <person name="Kramer E."/>
            <person name="Nordborg M."/>
            <person name="Tomkins J."/>
            <person name="Borevitz J."/>
            <person name="Derieg N."/>
            <person name="Yan J."/>
            <person name="Mihaltcheva S."/>
            <person name="Hayes R.D."/>
            <person name="Rokhsar D."/>
        </authorList>
    </citation>
    <scope>NUCLEOTIDE SEQUENCE [LARGE SCALE GENOMIC DNA]</scope>
    <source>
        <strain evidence="3">cv. Goldsmith</strain>
    </source>
</reference>
<sequence length="129" mass="14699">MQAEKKQVDEGKETVTFRMVSRDEEEQKKMEKKEVNTQNPDTLRYIDKKNKDKGVQRMDRHPVDGRGLKQMPKSGRGGKFTWEGPDDLIDNELDAAPAAIDEGDPNYVDDDEEEERIMKGEKEGVEGSG</sequence>
<gene>
    <name evidence="2" type="ORF">AQUCO_00900996v1</name>
</gene>
<dbReference type="AlphaFoldDB" id="A0A2G5EGI2"/>
<dbReference type="OrthoDB" id="1899413at2759"/>
<feature type="compositionally biased region" description="Basic and acidic residues" evidence="1">
    <location>
        <begin position="116"/>
        <end position="129"/>
    </location>
</feature>
<protein>
    <recommendedName>
        <fullName evidence="4">Hyaluronan/mRNA-binding protein domain-containing protein</fullName>
    </recommendedName>
</protein>
<keyword evidence="3" id="KW-1185">Reference proteome</keyword>
<accession>A0A2G5EGI2</accession>
<name>A0A2G5EGI2_AQUCA</name>
<dbReference type="FunCoup" id="A0A2G5EGI2">
    <property type="interactions" value="96"/>
</dbReference>
<evidence type="ECO:0000256" key="1">
    <source>
        <dbReference type="SAM" id="MobiDB-lite"/>
    </source>
</evidence>
<dbReference type="STRING" id="218851.A0A2G5EGI2"/>
<organism evidence="2 3">
    <name type="scientific">Aquilegia coerulea</name>
    <name type="common">Rocky mountain columbine</name>
    <dbReference type="NCBI Taxonomy" id="218851"/>
    <lineage>
        <taxon>Eukaryota</taxon>
        <taxon>Viridiplantae</taxon>
        <taxon>Streptophyta</taxon>
        <taxon>Embryophyta</taxon>
        <taxon>Tracheophyta</taxon>
        <taxon>Spermatophyta</taxon>
        <taxon>Magnoliopsida</taxon>
        <taxon>Ranunculales</taxon>
        <taxon>Ranunculaceae</taxon>
        <taxon>Thalictroideae</taxon>
        <taxon>Aquilegia</taxon>
    </lineage>
</organism>
<feature type="compositionally biased region" description="Basic and acidic residues" evidence="1">
    <location>
        <begin position="1"/>
        <end position="35"/>
    </location>
</feature>
<feature type="compositionally biased region" description="Acidic residues" evidence="1">
    <location>
        <begin position="101"/>
        <end position="115"/>
    </location>
</feature>
<proteinExistence type="predicted"/>
<dbReference type="InParanoid" id="A0A2G5EGI2"/>
<feature type="region of interest" description="Disordered" evidence="1">
    <location>
        <begin position="1"/>
        <end position="129"/>
    </location>
</feature>
<feature type="compositionally biased region" description="Basic and acidic residues" evidence="1">
    <location>
        <begin position="44"/>
        <end position="67"/>
    </location>
</feature>
<evidence type="ECO:0008006" key="4">
    <source>
        <dbReference type="Google" id="ProtNLM"/>
    </source>
</evidence>
<dbReference type="EMBL" id="KZ305026">
    <property type="protein sequence ID" value="PIA54801.1"/>
    <property type="molecule type" value="Genomic_DNA"/>
</dbReference>
<feature type="compositionally biased region" description="Acidic residues" evidence="1">
    <location>
        <begin position="84"/>
        <end position="93"/>
    </location>
</feature>